<organism evidence="1 2">
    <name type="scientific">Phyllobacterium myrsinacearum</name>
    <dbReference type="NCBI Taxonomy" id="28101"/>
    <lineage>
        <taxon>Bacteria</taxon>
        <taxon>Pseudomonadati</taxon>
        <taxon>Pseudomonadota</taxon>
        <taxon>Alphaproteobacteria</taxon>
        <taxon>Hyphomicrobiales</taxon>
        <taxon>Phyllobacteriaceae</taxon>
        <taxon>Phyllobacterium</taxon>
    </lineage>
</organism>
<dbReference type="EMBL" id="JACGXN010000010">
    <property type="protein sequence ID" value="MBA8880912.1"/>
    <property type="molecule type" value="Genomic_DNA"/>
</dbReference>
<evidence type="ECO:0000313" key="1">
    <source>
        <dbReference type="EMBL" id="MBA8880912.1"/>
    </source>
</evidence>
<gene>
    <name evidence="1" type="ORF">FHW16_004647</name>
</gene>
<keyword evidence="2" id="KW-1185">Reference proteome</keyword>
<accession>A0A839EQ16</accession>
<proteinExistence type="predicted"/>
<name>A0A839EQ16_9HYPH</name>
<dbReference type="AlphaFoldDB" id="A0A839EQ16"/>
<protein>
    <submittedName>
        <fullName evidence="1">Uncharacterized protein</fullName>
    </submittedName>
</protein>
<reference evidence="1 2" key="1">
    <citation type="submission" date="2020-07" db="EMBL/GenBank/DDBJ databases">
        <title>Genomic Encyclopedia of Type Strains, Phase IV (KMG-V): Genome sequencing to study the core and pangenomes of soil and plant-associated prokaryotes.</title>
        <authorList>
            <person name="Whitman W."/>
        </authorList>
    </citation>
    <scope>NUCLEOTIDE SEQUENCE [LARGE SCALE GENOMIC DNA]</scope>
    <source>
        <strain evidence="1 2">AN3</strain>
    </source>
</reference>
<evidence type="ECO:0000313" key="2">
    <source>
        <dbReference type="Proteomes" id="UP000549052"/>
    </source>
</evidence>
<dbReference type="Proteomes" id="UP000549052">
    <property type="component" value="Unassembled WGS sequence"/>
</dbReference>
<sequence length="44" mass="5025">MKAQTRNGCPILVKPLRRVSHRMAREVLHDTPSVALRQDGLMIE</sequence>
<comment type="caution">
    <text evidence="1">The sequence shown here is derived from an EMBL/GenBank/DDBJ whole genome shotgun (WGS) entry which is preliminary data.</text>
</comment>